<dbReference type="EMBL" id="CM039433">
    <property type="protein sequence ID" value="KAI4328692.1"/>
    <property type="molecule type" value="Genomic_DNA"/>
</dbReference>
<gene>
    <name evidence="1" type="ORF">L6164_021027</name>
</gene>
<keyword evidence="2" id="KW-1185">Reference proteome</keyword>
<protein>
    <submittedName>
        <fullName evidence="1">Uncharacterized protein</fullName>
    </submittedName>
</protein>
<accession>A0ACB9MWY5</accession>
<comment type="caution">
    <text evidence="1">The sequence shown here is derived from an EMBL/GenBank/DDBJ whole genome shotgun (WGS) entry which is preliminary data.</text>
</comment>
<evidence type="ECO:0000313" key="2">
    <source>
        <dbReference type="Proteomes" id="UP000828941"/>
    </source>
</evidence>
<dbReference type="Proteomes" id="UP000828941">
    <property type="component" value="Chromosome 8"/>
</dbReference>
<proteinExistence type="predicted"/>
<reference evidence="1 2" key="1">
    <citation type="journal article" date="2022" name="DNA Res.">
        <title>Chromosomal-level genome assembly of the orchid tree Bauhinia variegata (Leguminosae; Cercidoideae) supports the allotetraploid origin hypothesis of Bauhinia.</title>
        <authorList>
            <person name="Zhong Y."/>
            <person name="Chen Y."/>
            <person name="Zheng D."/>
            <person name="Pang J."/>
            <person name="Liu Y."/>
            <person name="Luo S."/>
            <person name="Meng S."/>
            <person name="Qian L."/>
            <person name="Wei D."/>
            <person name="Dai S."/>
            <person name="Zhou R."/>
        </authorList>
    </citation>
    <scope>NUCLEOTIDE SEQUENCE [LARGE SCALE GENOMIC DNA]</scope>
    <source>
        <strain evidence="1">BV-YZ2020</strain>
    </source>
</reference>
<sequence length="70" mass="8266">MCVVNTEVLLMIWYNTRSQPKCRGVIEPQFCKSAIPEELFDRWEDAICKNLVLASEKFDRPFEDVGGRWR</sequence>
<organism evidence="1 2">
    <name type="scientific">Bauhinia variegata</name>
    <name type="common">Purple orchid tree</name>
    <name type="synonym">Phanera variegata</name>
    <dbReference type="NCBI Taxonomy" id="167791"/>
    <lineage>
        <taxon>Eukaryota</taxon>
        <taxon>Viridiplantae</taxon>
        <taxon>Streptophyta</taxon>
        <taxon>Embryophyta</taxon>
        <taxon>Tracheophyta</taxon>
        <taxon>Spermatophyta</taxon>
        <taxon>Magnoliopsida</taxon>
        <taxon>eudicotyledons</taxon>
        <taxon>Gunneridae</taxon>
        <taxon>Pentapetalae</taxon>
        <taxon>rosids</taxon>
        <taxon>fabids</taxon>
        <taxon>Fabales</taxon>
        <taxon>Fabaceae</taxon>
        <taxon>Cercidoideae</taxon>
        <taxon>Cercideae</taxon>
        <taxon>Bauhiniinae</taxon>
        <taxon>Bauhinia</taxon>
    </lineage>
</organism>
<name>A0ACB9MWY5_BAUVA</name>
<evidence type="ECO:0000313" key="1">
    <source>
        <dbReference type="EMBL" id="KAI4328692.1"/>
    </source>
</evidence>